<sequence length="352" mass="38608">MSTASLMEHEDIFDILRKLASVPTVTGYEQNARETIKELLSGYVDDFWTTSWDNSVAVINPAGKKRLLFAAHVDQIGFIVTSIDESGYLKFSPIGGWDARVAYGSKVTVITSKGSIRGVIGTIPPHLMKEKEKKIDFKELVIDIGVDSKKEAEEAGVRVGDYIALHSEPELIGKHRVIGSGMDDKAGLASIIYAARMLATRKNELGDISVYFVATVQEEIGLRGASMIGYELKPDVAVIVDVTHAKSPETKEIAFVELGKGPVISIGPIYHREITESLIEIAEKHGIMYQREADPRGAGTDAWAIQIARGGVKTGLVSVPNRYMHSGVEMVDLRDMFNLARLLVEYSVSMKI</sequence>
<feature type="binding site" evidence="8">
    <location>
        <position position="219"/>
    </location>
    <ligand>
        <name>Zn(2+)</name>
        <dbReference type="ChEBI" id="CHEBI:29105"/>
        <label>2</label>
    </ligand>
</feature>
<feature type="binding site" evidence="8">
    <location>
        <position position="72"/>
    </location>
    <ligand>
        <name>Zn(2+)</name>
        <dbReference type="ChEBI" id="CHEBI:29105"/>
        <label>1</label>
    </ligand>
</feature>
<name>A0A429GDL6_9CREN</name>
<dbReference type="Gene3D" id="3.40.630.10">
    <property type="entry name" value="Zn peptidases"/>
    <property type="match status" value="1"/>
</dbReference>
<dbReference type="Gene3D" id="2.40.30.40">
    <property type="entry name" value="Peptidase M42, domain 2"/>
    <property type="match status" value="1"/>
</dbReference>
<feature type="binding site" evidence="8">
    <location>
        <position position="241"/>
    </location>
    <ligand>
        <name>Zn(2+)</name>
        <dbReference type="ChEBI" id="CHEBI:29105"/>
        <label>1</label>
    </ligand>
</feature>
<dbReference type="InterPro" id="IPR051464">
    <property type="entry name" value="Peptidase_M42_aminopept"/>
</dbReference>
<dbReference type="Proteomes" id="UP000277582">
    <property type="component" value="Unassembled WGS sequence"/>
</dbReference>
<reference evidence="9 10" key="1">
    <citation type="submission" date="2018-10" db="EMBL/GenBank/DDBJ databases">
        <title>Co-occurring genomic capacity for anaerobic methane metabolism and dissimilatory sulfite reduction discovered in the Korarchaeota.</title>
        <authorList>
            <person name="Mckay L.J."/>
            <person name="Dlakic M."/>
            <person name="Fields M.W."/>
            <person name="Delmont T.O."/>
            <person name="Eren A.M."/>
            <person name="Jay Z.J."/>
            <person name="Klingelsmith K.B."/>
            <person name="Rusch D.B."/>
            <person name="Inskeep W.P."/>
        </authorList>
    </citation>
    <scope>NUCLEOTIDE SEQUENCE [LARGE SCALE GENOMIC DNA]</scope>
    <source>
        <strain evidence="9 10">MDKW</strain>
    </source>
</reference>
<comment type="similarity">
    <text evidence="1 6">Belongs to the peptidase M42 family.</text>
</comment>
<evidence type="ECO:0000256" key="7">
    <source>
        <dbReference type="PIRSR" id="PIRSR001123-1"/>
    </source>
</evidence>
<keyword evidence="5" id="KW-0378">Hydrolase</keyword>
<dbReference type="PIRSF" id="PIRSF001123">
    <property type="entry name" value="PepA_GA"/>
    <property type="match status" value="1"/>
</dbReference>
<dbReference type="InterPro" id="IPR023367">
    <property type="entry name" value="Peptidase_M42_dom2"/>
</dbReference>
<dbReference type="GO" id="GO:0004177">
    <property type="term" value="F:aminopeptidase activity"/>
    <property type="evidence" value="ECO:0007669"/>
    <property type="project" value="UniProtKB-UniRule"/>
</dbReference>
<feature type="binding site" evidence="8">
    <location>
        <position position="325"/>
    </location>
    <ligand>
        <name>Zn(2+)</name>
        <dbReference type="ChEBI" id="CHEBI:29105"/>
        <label>2</label>
    </ligand>
</feature>
<proteinExistence type="inferred from homology"/>
<dbReference type="SUPFAM" id="SSF53187">
    <property type="entry name" value="Zn-dependent exopeptidases"/>
    <property type="match status" value="1"/>
</dbReference>
<keyword evidence="10" id="KW-1185">Reference proteome</keyword>
<evidence type="ECO:0000256" key="5">
    <source>
        <dbReference type="ARBA" id="ARBA00022801"/>
    </source>
</evidence>
<feature type="binding site" evidence="8">
    <location>
        <position position="183"/>
    </location>
    <ligand>
        <name>Zn(2+)</name>
        <dbReference type="ChEBI" id="CHEBI:29105"/>
        <label>2</label>
    </ligand>
</feature>
<evidence type="ECO:0000256" key="1">
    <source>
        <dbReference type="ARBA" id="ARBA00006272"/>
    </source>
</evidence>
<dbReference type="CDD" id="cd05656">
    <property type="entry name" value="M42_Frv"/>
    <property type="match status" value="1"/>
</dbReference>
<feature type="active site" description="Proton acceptor" evidence="7">
    <location>
        <position position="218"/>
    </location>
</feature>
<dbReference type="PANTHER" id="PTHR32481:SF0">
    <property type="entry name" value="AMINOPEPTIDASE YPDE-RELATED"/>
    <property type="match status" value="1"/>
</dbReference>
<comment type="cofactor">
    <cofactor evidence="8">
        <name>a divalent metal cation</name>
        <dbReference type="ChEBI" id="CHEBI:60240"/>
    </cofactor>
    <text evidence="8">Binds 2 divalent metal cations per subunit.</text>
</comment>
<evidence type="ECO:0000313" key="9">
    <source>
        <dbReference type="EMBL" id="RSN71907.1"/>
    </source>
</evidence>
<organism evidence="9 10">
    <name type="scientific">Candidatus Methanodesulfokora washburnensis</name>
    <dbReference type="NCBI Taxonomy" id="2478471"/>
    <lineage>
        <taxon>Archaea</taxon>
        <taxon>Thermoproteota</taxon>
        <taxon>Candidatus Korarchaeia</taxon>
        <taxon>Candidatus Korarchaeia incertae sedis</taxon>
        <taxon>Candidatus Methanodesulfokora</taxon>
    </lineage>
</organism>
<protein>
    <submittedName>
        <fullName evidence="9">M42 family peptidase</fullName>
    </submittedName>
</protein>
<keyword evidence="3" id="KW-0645">Protease</keyword>
<dbReference type="EMBL" id="RCOS01000167">
    <property type="protein sequence ID" value="RSN71907.1"/>
    <property type="molecule type" value="Genomic_DNA"/>
</dbReference>
<dbReference type="Pfam" id="PF05343">
    <property type="entry name" value="Peptidase_M42"/>
    <property type="match status" value="1"/>
</dbReference>
<evidence type="ECO:0000256" key="8">
    <source>
        <dbReference type="PIRSR" id="PIRSR001123-2"/>
    </source>
</evidence>
<keyword evidence="2" id="KW-0031">Aminopeptidase</keyword>
<dbReference type="GO" id="GO:0006508">
    <property type="term" value="P:proteolysis"/>
    <property type="evidence" value="ECO:0007669"/>
    <property type="project" value="UniProtKB-KW"/>
</dbReference>
<evidence type="ECO:0000256" key="6">
    <source>
        <dbReference type="PIRNR" id="PIRNR001123"/>
    </source>
</evidence>
<dbReference type="GO" id="GO:0046872">
    <property type="term" value="F:metal ion binding"/>
    <property type="evidence" value="ECO:0007669"/>
    <property type="project" value="UniProtKB-UniRule"/>
</dbReference>
<dbReference type="SUPFAM" id="SSF101821">
    <property type="entry name" value="Aminopeptidase/glucanase lid domain"/>
    <property type="match status" value="1"/>
</dbReference>
<dbReference type="AlphaFoldDB" id="A0A429GDL6"/>
<evidence type="ECO:0000256" key="2">
    <source>
        <dbReference type="ARBA" id="ARBA00022438"/>
    </source>
</evidence>
<accession>A0A429GDL6</accession>
<dbReference type="InterPro" id="IPR008007">
    <property type="entry name" value="Peptidase_M42"/>
</dbReference>
<comment type="caution">
    <text evidence="9">The sequence shown here is derived from an EMBL/GenBank/DDBJ whole genome shotgun (WGS) entry which is preliminary data.</text>
</comment>
<gene>
    <name evidence="9" type="ORF">D6D85_15080</name>
</gene>
<dbReference type="PANTHER" id="PTHR32481">
    <property type="entry name" value="AMINOPEPTIDASE"/>
    <property type="match status" value="1"/>
</dbReference>
<feature type="binding site" evidence="8">
    <location>
        <position position="183"/>
    </location>
    <ligand>
        <name>Zn(2+)</name>
        <dbReference type="ChEBI" id="CHEBI:29105"/>
        <label>1</label>
    </ligand>
</feature>
<evidence type="ECO:0000256" key="3">
    <source>
        <dbReference type="ARBA" id="ARBA00022670"/>
    </source>
</evidence>
<evidence type="ECO:0000256" key="4">
    <source>
        <dbReference type="ARBA" id="ARBA00022723"/>
    </source>
</evidence>
<evidence type="ECO:0000313" key="10">
    <source>
        <dbReference type="Proteomes" id="UP000277582"/>
    </source>
</evidence>
<keyword evidence="4 8" id="KW-0479">Metal-binding</keyword>